<dbReference type="GO" id="GO:0043525">
    <property type="term" value="P:positive regulation of neuron apoptotic process"/>
    <property type="evidence" value="ECO:0007669"/>
    <property type="project" value="TreeGrafter"/>
</dbReference>
<evidence type="ECO:0000256" key="6">
    <source>
        <dbReference type="RuleBase" id="RU003971"/>
    </source>
</evidence>
<dbReference type="SMART" id="SM00115">
    <property type="entry name" value="CASc"/>
    <property type="match status" value="1"/>
</dbReference>
<protein>
    <submittedName>
        <fullName evidence="10">Caspase-7</fullName>
    </submittedName>
</protein>
<evidence type="ECO:0000259" key="8">
    <source>
        <dbReference type="PROSITE" id="PS50207"/>
    </source>
</evidence>
<dbReference type="InterPro" id="IPR002138">
    <property type="entry name" value="Pept_C14_p10"/>
</dbReference>
<feature type="region of interest" description="Disordered" evidence="7">
    <location>
        <begin position="310"/>
        <end position="331"/>
    </location>
</feature>
<reference evidence="10" key="1">
    <citation type="submission" date="2013-07" db="EMBL/GenBank/DDBJ databases">
        <authorList>
            <person name="Geib S."/>
        </authorList>
    </citation>
    <scope>NUCLEOTIDE SEQUENCE</scope>
</reference>
<dbReference type="InterPro" id="IPR029030">
    <property type="entry name" value="Caspase-like_dom_sf"/>
</dbReference>
<keyword evidence="5" id="KW-0865">Zymogen</keyword>
<accession>W8BIJ9</accession>
<dbReference type="PROSITE" id="PS01121">
    <property type="entry name" value="CASPASE_HIS"/>
    <property type="match status" value="1"/>
</dbReference>
<comment type="similarity">
    <text evidence="1 6">Belongs to the peptidase C14A family.</text>
</comment>
<feature type="region of interest" description="Disordered" evidence="7">
    <location>
        <begin position="1"/>
        <end position="37"/>
    </location>
</feature>
<keyword evidence="2" id="KW-0645">Protease</keyword>
<feature type="domain" description="Caspase family p10" evidence="8">
    <location>
        <begin position="204"/>
        <end position="303"/>
    </location>
</feature>
<dbReference type="InterPro" id="IPR002398">
    <property type="entry name" value="Pept_C14"/>
</dbReference>
<dbReference type="InterPro" id="IPR015917">
    <property type="entry name" value="Pept_C14A"/>
</dbReference>
<keyword evidence="4" id="KW-0788">Thiol protease</keyword>
<sequence>MDENDIFFFGSKKTEKSKTTSDAQAEPQNPSKPKEVKPIISRPTTEVDYRTDNPHIGLAIILNHKNVKGQLKRKGTEKDRDDITASLENFGFDVRVYNELTSRKIKILLNSVAAEDHSRYDCFVMVVMTHGDKGRICAADEFYSTEKLWVPLLGTNCPTLLGKPKIFFIQACRGKRIDQPVMITSRMAFSDNVMHARFTDPVTSTYAIPSTADILVMYSTFEDHYSFRNTTTGSWFIQSLCSVLNEAADSIEAQNAGAEFLRLLTAVNRKVAYEYQSYSDNELINEKKEMPNFMSTLTKTFFLKVKPKSAEADGRNGSLPEWDNDEDEEEKLGRIFQTDSPYYKHFDAPVQYV</sequence>
<gene>
    <name evidence="10" type="primary">CASP7</name>
</gene>
<dbReference type="InterPro" id="IPR011600">
    <property type="entry name" value="Pept_C14_caspase"/>
</dbReference>
<dbReference type="OrthoDB" id="6116485at2759"/>
<evidence type="ECO:0000256" key="1">
    <source>
        <dbReference type="ARBA" id="ARBA00010134"/>
    </source>
</evidence>
<dbReference type="CDD" id="cd00032">
    <property type="entry name" value="CASc"/>
    <property type="match status" value="1"/>
</dbReference>
<dbReference type="MEROPS" id="C14.022"/>
<dbReference type="Gene3D" id="3.30.70.1470">
    <property type="entry name" value="Caspase-like"/>
    <property type="match status" value="1"/>
</dbReference>
<dbReference type="PROSITE" id="PS50207">
    <property type="entry name" value="CASPASE_P10"/>
    <property type="match status" value="1"/>
</dbReference>
<evidence type="ECO:0000313" key="10">
    <source>
        <dbReference type="EMBL" id="JAC01101.1"/>
    </source>
</evidence>
<dbReference type="InterPro" id="IPR033139">
    <property type="entry name" value="Caspase_cys_AS"/>
</dbReference>
<dbReference type="SUPFAM" id="SSF52129">
    <property type="entry name" value="Caspase-like"/>
    <property type="match status" value="1"/>
</dbReference>
<dbReference type="GO" id="GO:0005737">
    <property type="term" value="C:cytoplasm"/>
    <property type="evidence" value="ECO:0007669"/>
    <property type="project" value="TreeGrafter"/>
</dbReference>
<feature type="domain" description="Caspase family p20" evidence="9">
    <location>
        <begin position="55"/>
        <end position="176"/>
    </location>
</feature>
<dbReference type="EMBL" id="GAMC01005455">
    <property type="protein sequence ID" value="JAC01101.1"/>
    <property type="molecule type" value="mRNA"/>
</dbReference>
<evidence type="ECO:0000256" key="3">
    <source>
        <dbReference type="ARBA" id="ARBA00022801"/>
    </source>
</evidence>
<evidence type="ECO:0000256" key="7">
    <source>
        <dbReference type="SAM" id="MobiDB-lite"/>
    </source>
</evidence>
<dbReference type="PANTHER" id="PTHR10454:SF232">
    <property type="entry name" value="AT03047P-RELATED"/>
    <property type="match status" value="1"/>
</dbReference>
<name>W8BIJ9_CERCA</name>
<evidence type="ECO:0000256" key="5">
    <source>
        <dbReference type="ARBA" id="ARBA00023145"/>
    </source>
</evidence>
<organism evidence="10">
    <name type="scientific">Ceratitis capitata</name>
    <name type="common">Mediterranean fruit fly</name>
    <name type="synonym">Tephritis capitata</name>
    <dbReference type="NCBI Taxonomy" id="7213"/>
    <lineage>
        <taxon>Eukaryota</taxon>
        <taxon>Metazoa</taxon>
        <taxon>Ecdysozoa</taxon>
        <taxon>Arthropoda</taxon>
        <taxon>Hexapoda</taxon>
        <taxon>Insecta</taxon>
        <taxon>Pterygota</taxon>
        <taxon>Neoptera</taxon>
        <taxon>Endopterygota</taxon>
        <taxon>Diptera</taxon>
        <taxon>Brachycera</taxon>
        <taxon>Muscomorpha</taxon>
        <taxon>Tephritoidea</taxon>
        <taxon>Tephritidae</taxon>
        <taxon>Ceratitis</taxon>
        <taxon>Ceratitis</taxon>
    </lineage>
</organism>
<dbReference type="InterPro" id="IPR001309">
    <property type="entry name" value="Pept_C14_p20"/>
</dbReference>
<dbReference type="GO" id="GO:0006508">
    <property type="term" value="P:proteolysis"/>
    <property type="evidence" value="ECO:0007669"/>
    <property type="project" value="UniProtKB-KW"/>
</dbReference>
<keyword evidence="3" id="KW-0378">Hydrolase</keyword>
<reference evidence="10" key="2">
    <citation type="journal article" date="2014" name="BMC Genomics">
        <title>A genomic perspective to assessing quality of mass-reared SIT flies used in Mediterranean fruit fly (Ceratitis capitata) eradication in California.</title>
        <authorList>
            <person name="Calla B."/>
            <person name="Hall B."/>
            <person name="Hou S."/>
            <person name="Geib S.M."/>
        </authorList>
    </citation>
    <scope>NUCLEOTIDE SEQUENCE</scope>
</reference>
<evidence type="ECO:0000256" key="4">
    <source>
        <dbReference type="ARBA" id="ARBA00022807"/>
    </source>
</evidence>
<dbReference type="GO" id="GO:0004197">
    <property type="term" value="F:cysteine-type endopeptidase activity"/>
    <property type="evidence" value="ECO:0007669"/>
    <property type="project" value="InterPro"/>
</dbReference>
<feature type="compositionally biased region" description="Polar residues" evidence="7">
    <location>
        <begin position="22"/>
        <end position="31"/>
    </location>
</feature>
<proteinExistence type="evidence at transcript level"/>
<dbReference type="AlphaFoldDB" id="W8BIJ9"/>
<dbReference type="PROSITE" id="PS50208">
    <property type="entry name" value="CASPASE_P20"/>
    <property type="match status" value="1"/>
</dbReference>
<dbReference type="PROSITE" id="PS01122">
    <property type="entry name" value="CASPASE_CYS"/>
    <property type="match status" value="1"/>
</dbReference>
<dbReference type="Pfam" id="PF00656">
    <property type="entry name" value="Peptidase_C14"/>
    <property type="match status" value="1"/>
</dbReference>
<evidence type="ECO:0000259" key="9">
    <source>
        <dbReference type="PROSITE" id="PS50208"/>
    </source>
</evidence>
<dbReference type="Gene3D" id="3.40.50.1460">
    <property type="match status" value="1"/>
</dbReference>
<evidence type="ECO:0000256" key="2">
    <source>
        <dbReference type="ARBA" id="ARBA00022670"/>
    </source>
</evidence>
<dbReference type="PRINTS" id="PR00376">
    <property type="entry name" value="IL1BCENZYME"/>
</dbReference>
<dbReference type="GO" id="GO:0006915">
    <property type="term" value="P:apoptotic process"/>
    <property type="evidence" value="ECO:0007669"/>
    <property type="project" value="TreeGrafter"/>
</dbReference>
<dbReference type="InterPro" id="IPR016129">
    <property type="entry name" value="Caspase_his_AS"/>
</dbReference>
<dbReference type="PANTHER" id="PTHR10454">
    <property type="entry name" value="CASPASE"/>
    <property type="match status" value="1"/>
</dbReference>